<keyword evidence="3" id="KW-1185">Reference proteome</keyword>
<reference evidence="3" key="1">
    <citation type="journal article" date="2012" name="Science">
        <title>The Paleozoic origin of enzymatic lignin decomposition reconstructed from 31 fungal genomes.</title>
        <authorList>
            <person name="Floudas D."/>
            <person name="Binder M."/>
            <person name="Riley R."/>
            <person name="Barry K."/>
            <person name="Blanchette R.A."/>
            <person name="Henrissat B."/>
            <person name="Martinez A.T."/>
            <person name="Otillar R."/>
            <person name="Spatafora J.W."/>
            <person name="Yadav J.S."/>
            <person name="Aerts A."/>
            <person name="Benoit I."/>
            <person name="Boyd A."/>
            <person name="Carlson A."/>
            <person name="Copeland A."/>
            <person name="Coutinho P.M."/>
            <person name="de Vries R.P."/>
            <person name="Ferreira P."/>
            <person name="Findley K."/>
            <person name="Foster B."/>
            <person name="Gaskell J."/>
            <person name="Glotzer D."/>
            <person name="Gorecki P."/>
            <person name="Heitman J."/>
            <person name="Hesse C."/>
            <person name="Hori C."/>
            <person name="Igarashi K."/>
            <person name="Jurgens J.A."/>
            <person name="Kallen N."/>
            <person name="Kersten P."/>
            <person name="Kohler A."/>
            <person name="Kuees U."/>
            <person name="Kumar T.K.A."/>
            <person name="Kuo A."/>
            <person name="LaButti K."/>
            <person name="Larrondo L.F."/>
            <person name="Lindquist E."/>
            <person name="Ling A."/>
            <person name="Lombard V."/>
            <person name="Lucas S."/>
            <person name="Lundell T."/>
            <person name="Martin R."/>
            <person name="McLaughlin D.J."/>
            <person name="Morgenstern I."/>
            <person name="Morin E."/>
            <person name="Murat C."/>
            <person name="Nagy L.G."/>
            <person name="Nolan M."/>
            <person name="Ohm R.A."/>
            <person name="Patyshakuliyeva A."/>
            <person name="Rokas A."/>
            <person name="Ruiz-Duenas F.J."/>
            <person name="Sabat G."/>
            <person name="Salamov A."/>
            <person name="Samejima M."/>
            <person name="Schmutz J."/>
            <person name="Slot J.C."/>
            <person name="St John F."/>
            <person name="Stenlid J."/>
            <person name="Sun H."/>
            <person name="Sun S."/>
            <person name="Syed K."/>
            <person name="Tsang A."/>
            <person name="Wiebenga A."/>
            <person name="Young D."/>
            <person name="Pisabarro A."/>
            <person name="Eastwood D.C."/>
            <person name="Martin F."/>
            <person name="Cullen D."/>
            <person name="Grigoriev I.V."/>
            <person name="Hibbett D.S."/>
        </authorList>
    </citation>
    <scope>NUCLEOTIDE SEQUENCE [LARGE SCALE GENOMIC DNA]</scope>
    <source>
        <strain evidence="3">RWD-64-598 SS2</strain>
    </source>
</reference>
<dbReference type="GeneID" id="19203611"/>
<protein>
    <submittedName>
        <fullName evidence="2">Uncharacterized protein</fullName>
    </submittedName>
</protein>
<organism evidence="2 3">
    <name type="scientific">Coniophora puteana (strain RWD-64-598)</name>
    <name type="common">Brown rot fungus</name>
    <dbReference type="NCBI Taxonomy" id="741705"/>
    <lineage>
        <taxon>Eukaryota</taxon>
        <taxon>Fungi</taxon>
        <taxon>Dikarya</taxon>
        <taxon>Basidiomycota</taxon>
        <taxon>Agaricomycotina</taxon>
        <taxon>Agaricomycetes</taxon>
        <taxon>Agaricomycetidae</taxon>
        <taxon>Boletales</taxon>
        <taxon>Coniophorineae</taxon>
        <taxon>Coniophoraceae</taxon>
        <taxon>Coniophora</taxon>
    </lineage>
</organism>
<name>A0A5M3MIJ0_CONPW</name>
<evidence type="ECO:0000256" key="1">
    <source>
        <dbReference type="SAM" id="SignalP"/>
    </source>
</evidence>
<keyword evidence="1" id="KW-0732">Signal</keyword>
<feature type="chain" id="PRO_5024366169" evidence="1">
    <location>
        <begin position="17"/>
        <end position="98"/>
    </location>
</feature>
<dbReference type="KEGG" id="cput:CONPUDRAFT_156687"/>
<comment type="caution">
    <text evidence="2">The sequence shown here is derived from an EMBL/GenBank/DDBJ whole genome shotgun (WGS) entry which is preliminary data.</text>
</comment>
<gene>
    <name evidence="2" type="ORF">CONPUDRAFT_156687</name>
</gene>
<dbReference type="EMBL" id="JH711582">
    <property type="protein sequence ID" value="EIW78730.1"/>
    <property type="molecule type" value="Genomic_DNA"/>
</dbReference>
<evidence type="ECO:0000313" key="2">
    <source>
        <dbReference type="EMBL" id="EIW78730.1"/>
    </source>
</evidence>
<accession>A0A5M3MIJ0</accession>
<evidence type="ECO:0000313" key="3">
    <source>
        <dbReference type="Proteomes" id="UP000053558"/>
    </source>
</evidence>
<feature type="signal peptide" evidence="1">
    <location>
        <begin position="1"/>
        <end position="16"/>
    </location>
</feature>
<dbReference type="AlphaFoldDB" id="A0A5M3MIJ0"/>
<sequence>MFLLYVVLSLLKFIWPKFQMFIEGKQKIINLVKDITATLKSVSVDEHYTSVLYSTFIKALISAWTEGPTCKREDGTTCSKLTSYGWDDLQQKLTYFCY</sequence>
<dbReference type="Proteomes" id="UP000053558">
    <property type="component" value="Unassembled WGS sequence"/>
</dbReference>
<proteinExistence type="predicted"/>
<dbReference type="RefSeq" id="XP_007771704.1">
    <property type="nucleotide sequence ID" value="XM_007773514.1"/>
</dbReference>